<reference evidence="8" key="1">
    <citation type="journal article" date="2020" name="Stud. Mycol.">
        <title>101 Dothideomycetes genomes: a test case for predicting lifestyles and emergence of pathogens.</title>
        <authorList>
            <person name="Haridas S."/>
            <person name="Albert R."/>
            <person name="Binder M."/>
            <person name="Bloem J."/>
            <person name="Labutti K."/>
            <person name="Salamov A."/>
            <person name="Andreopoulos B."/>
            <person name="Baker S."/>
            <person name="Barry K."/>
            <person name="Bills G."/>
            <person name="Bluhm B."/>
            <person name="Cannon C."/>
            <person name="Castanera R."/>
            <person name="Culley D."/>
            <person name="Daum C."/>
            <person name="Ezra D."/>
            <person name="Gonzalez J."/>
            <person name="Henrissat B."/>
            <person name="Kuo A."/>
            <person name="Liang C."/>
            <person name="Lipzen A."/>
            <person name="Lutzoni F."/>
            <person name="Magnuson J."/>
            <person name="Mondo S."/>
            <person name="Nolan M."/>
            <person name="Ohm R."/>
            <person name="Pangilinan J."/>
            <person name="Park H.-J."/>
            <person name="Ramirez L."/>
            <person name="Alfaro M."/>
            <person name="Sun H."/>
            <person name="Tritt A."/>
            <person name="Yoshinaga Y."/>
            <person name="Zwiers L.-H."/>
            <person name="Turgeon B."/>
            <person name="Goodwin S."/>
            <person name="Spatafora J."/>
            <person name="Crous P."/>
            <person name="Grigoriev I."/>
        </authorList>
    </citation>
    <scope>NUCLEOTIDE SEQUENCE</scope>
    <source>
        <strain evidence="8">CBS 260.36</strain>
    </source>
</reference>
<dbReference type="PANTHER" id="PTHR24409:SF295">
    <property type="entry name" value="AZ2-RELATED"/>
    <property type="match status" value="1"/>
</dbReference>
<dbReference type="Proteomes" id="UP000799439">
    <property type="component" value="Unassembled WGS sequence"/>
</dbReference>
<dbReference type="GO" id="GO:0005634">
    <property type="term" value="C:nucleus"/>
    <property type="evidence" value="ECO:0007669"/>
    <property type="project" value="TreeGrafter"/>
</dbReference>
<accession>A0A9P4JAU4</accession>
<keyword evidence="1" id="KW-0479">Metal-binding</keyword>
<feature type="compositionally biased region" description="Low complexity" evidence="6">
    <location>
        <begin position="1"/>
        <end position="17"/>
    </location>
</feature>
<proteinExistence type="predicted"/>
<sequence length="699" mass="76238">MDLSSPPSVRISPSVRPTNHTRPQLDPLLTDTSRPKAAAPMSIPGSDAASAPPPPLPPPANVEELGLTHESSWLFNNNPNWQGFNPSARPELPGLGRARMGSYMAPDSHDLDSTRRGSTFTVVSAHQGPGKDMQRSRSPSEEGASSTSPNYRLQSERQLEQRTLDTSSQAYDRNLLNKISGPPASATPLRLSSISSTASDVPSLSPSQSDGRSHILHKRLSMPERRRSSNDSRYSTRNNSSASVFTPTSFRSNSIFDPPDVNRPPLAKRHPSIYFDDSGSSHRGSHDSNMFMHEESPMEDGPMKDLNLNDRSPGGSDDSTLGPRAGMKRRASSPRRDIIRFERSSVSSVPGSLEQPRRSIHQLPPRSSPNPRYSYPNHSSISSASSLSNRTASLASSQGLSVASSITSFGSGRLSPNTLSPAALDPELCSPFSASKSLNPSPRSSVSSQTFARHSIDGSNQSDLHPHSHSHPHLLPHPPGHDHRHGTGMPNLHICDCCPKKPKKFSTEEDLRLHHMEKQYTCLYCPNRFKNKNEAERHQNSLHLRRHSWSCAALPSVEAAFHTSTSNNGATDICGYCGDEFQNPADWHARRAHLSHIHKFGECNQIKKFFRADHFRQHLKHSHAGTSGKWTNILENACMRDEPPPQPMHRSSSLGGPPGDAAMYGHSGGGGVSANANGMPAPSSALHKPATIDEVPQEH</sequence>
<keyword evidence="9" id="KW-1185">Reference proteome</keyword>
<name>A0A9P4JAU4_9PEZI</name>
<feature type="region of interest" description="Disordered" evidence="6">
    <location>
        <begin position="1"/>
        <end position="384"/>
    </location>
</feature>
<gene>
    <name evidence="8" type="ORF">K461DRAFT_290627</name>
</gene>
<feature type="compositionally biased region" description="Basic and acidic residues" evidence="6">
    <location>
        <begin position="154"/>
        <end position="163"/>
    </location>
</feature>
<dbReference type="PANTHER" id="PTHR24409">
    <property type="entry name" value="ZINC FINGER PROTEIN 142"/>
    <property type="match status" value="1"/>
</dbReference>
<evidence type="ECO:0000259" key="7">
    <source>
        <dbReference type="PROSITE" id="PS50157"/>
    </source>
</evidence>
<feature type="compositionally biased region" description="Basic and acidic residues" evidence="6">
    <location>
        <begin position="221"/>
        <end position="230"/>
    </location>
</feature>
<evidence type="ECO:0000256" key="1">
    <source>
        <dbReference type="ARBA" id="ARBA00022723"/>
    </source>
</evidence>
<evidence type="ECO:0000313" key="8">
    <source>
        <dbReference type="EMBL" id="KAF2155613.1"/>
    </source>
</evidence>
<keyword evidence="4" id="KW-0862">Zinc</keyword>
<feature type="region of interest" description="Disordered" evidence="6">
    <location>
        <begin position="434"/>
        <end position="486"/>
    </location>
</feature>
<dbReference type="GO" id="GO:0000977">
    <property type="term" value="F:RNA polymerase II transcription regulatory region sequence-specific DNA binding"/>
    <property type="evidence" value="ECO:0007669"/>
    <property type="project" value="TreeGrafter"/>
</dbReference>
<feature type="compositionally biased region" description="Polar residues" evidence="6">
    <location>
        <begin position="449"/>
        <end position="461"/>
    </location>
</feature>
<feature type="compositionally biased region" description="Polar residues" evidence="6">
    <location>
        <begin position="190"/>
        <end position="210"/>
    </location>
</feature>
<evidence type="ECO:0000256" key="6">
    <source>
        <dbReference type="SAM" id="MobiDB-lite"/>
    </source>
</evidence>
<feature type="compositionally biased region" description="Basic and acidic residues" evidence="6">
    <location>
        <begin position="334"/>
        <end position="343"/>
    </location>
</feature>
<dbReference type="EMBL" id="ML996082">
    <property type="protein sequence ID" value="KAF2155613.1"/>
    <property type="molecule type" value="Genomic_DNA"/>
</dbReference>
<evidence type="ECO:0000313" key="9">
    <source>
        <dbReference type="Proteomes" id="UP000799439"/>
    </source>
</evidence>
<feature type="compositionally biased region" description="Pro residues" evidence="6">
    <location>
        <begin position="51"/>
        <end position="60"/>
    </location>
</feature>
<organism evidence="8 9">
    <name type="scientific">Myriangium duriaei CBS 260.36</name>
    <dbReference type="NCBI Taxonomy" id="1168546"/>
    <lineage>
        <taxon>Eukaryota</taxon>
        <taxon>Fungi</taxon>
        <taxon>Dikarya</taxon>
        <taxon>Ascomycota</taxon>
        <taxon>Pezizomycotina</taxon>
        <taxon>Dothideomycetes</taxon>
        <taxon>Dothideomycetidae</taxon>
        <taxon>Myriangiales</taxon>
        <taxon>Myriangiaceae</taxon>
        <taxon>Myriangium</taxon>
    </lineage>
</organism>
<dbReference type="PROSITE" id="PS50157">
    <property type="entry name" value="ZINC_FINGER_C2H2_2"/>
    <property type="match status" value="1"/>
</dbReference>
<keyword evidence="2" id="KW-0677">Repeat</keyword>
<comment type="caution">
    <text evidence="8">The sequence shown here is derived from an EMBL/GenBank/DDBJ whole genome shotgun (WGS) entry which is preliminary data.</text>
</comment>
<dbReference type="GO" id="GO:0008270">
    <property type="term" value="F:zinc ion binding"/>
    <property type="evidence" value="ECO:0007669"/>
    <property type="project" value="UniProtKB-KW"/>
</dbReference>
<dbReference type="InterPro" id="IPR013087">
    <property type="entry name" value="Znf_C2H2_type"/>
</dbReference>
<feature type="compositionally biased region" description="Polar residues" evidence="6">
    <location>
        <begin position="69"/>
        <end position="85"/>
    </location>
</feature>
<protein>
    <recommendedName>
        <fullName evidence="7">C2H2-type domain-containing protein</fullName>
    </recommendedName>
</protein>
<feature type="region of interest" description="Disordered" evidence="6">
    <location>
        <begin position="641"/>
        <end position="699"/>
    </location>
</feature>
<evidence type="ECO:0000256" key="4">
    <source>
        <dbReference type="ARBA" id="ARBA00022833"/>
    </source>
</evidence>
<feature type="compositionally biased region" description="Polar residues" evidence="6">
    <location>
        <begin position="231"/>
        <end position="255"/>
    </location>
</feature>
<dbReference type="Pfam" id="PF24537">
    <property type="entry name" value="zf-C2H2_fungi"/>
    <property type="match status" value="1"/>
</dbReference>
<dbReference type="InterPro" id="IPR057026">
    <property type="entry name" value="Znf-C2H2_ascomycetes"/>
</dbReference>
<dbReference type="GO" id="GO:0000981">
    <property type="term" value="F:DNA-binding transcription factor activity, RNA polymerase II-specific"/>
    <property type="evidence" value="ECO:0007669"/>
    <property type="project" value="TreeGrafter"/>
</dbReference>
<dbReference type="PROSITE" id="PS00028">
    <property type="entry name" value="ZINC_FINGER_C2H2_1"/>
    <property type="match status" value="1"/>
</dbReference>
<evidence type="ECO:0000256" key="5">
    <source>
        <dbReference type="PROSITE-ProRule" id="PRU00042"/>
    </source>
</evidence>
<dbReference type="AlphaFoldDB" id="A0A9P4JAU4"/>
<feature type="compositionally biased region" description="Low complexity" evidence="6">
    <location>
        <begin position="369"/>
        <end position="384"/>
    </location>
</feature>
<dbReference type="OrthoDB" id="3524154at2759"/>
<feature type="compositionally biased region" description="Polar residues" evidence="6">
    <location>
        <begin position="143"/>
        <end position="153"/>
    </location>
</feature>
<evidence type="ECO:0000256" key="2">
    <source>
        <dbReference type="ARBA" id="ARBA00022737"/>
    </source>
</evidence>
<keyword evidence="3 5" id="KW-0863">Zinc-finger</keyword>
<evidence type="ECO:0000256" key="3">
    <source>
        <dbReference type="ARBA" id="ARBA00022771"/>
    </source>
</evidence>
<feature type="domain" description="C2H2-type" evidence="7">
    <location>
        <begin position="520"/>
        <end position="548"/>
    </location>
</feature>
<feature type="compositionally biased region" description="Low complexity" evidence="6">
    <location>
        <begin position="434"/>
        <end position="448"/>
    </location>
</feature>